<reference evidence="17 18" key="1">
    <citation type="submission" date="2020-05" db="EMBL/GenBank/DDBJ databases">
        <title>Nakamurella sp. DB0629 isolated from air conditioner.</title>
        <authorList>
            <person name="Kim D.H."/>
            <person name="Kim D.-U."/>
        </authorList>
    </citation>
    <scope>NUCLEOTIDE SEQUENCE [LARGE SCALE GENOMIC DNA]</scope>
    <source>
        <strain evidence="17 18">DB0629</strain>
    </source>
</reference>
<dbReference type="PROSITE" id="PS01298">
    <property type="entry name" value="DAPB"/>
    <property type="match status" value="1"/>
</dbReference>
<keyword evidence="18" id="KW-1185">Reference proteome</keyword>
<dbReference type="PIRSF" id="PIRSF000161">
    <property type="entry name" value="DHPR"/>
    <property type="match status" value="1"/>
</dbReference>
<dbReference type="NCBIfam" id="TIGR00036">
    <property type="entry name" value="dapB"/>
    <property type="match status" value="1"/>
</dbReference>
<dbReference type="SUPFAM" id="SSF51735">
    <property type="entry name" value="NAD(P)-binding Rossmann-fold domains"/>
    <property type="match status" value="1"/>
</dbReference>
<keyword evidence="8" id="KW-0457">Lysine biosynthesis</keyword>
<evidence type="ECO:0000259" key="16">
    <source>
        <dbReference type="Pfam" id="PF05173"/>
    </source>
</evidence>
<keyword evidence="2" id="KW-0963">Cytoplasm</keyword>
<dbReference type="PANTHER" id="PTHR20836">
    <property type="entry name" value="DIHYDRODIPICOLINATE REDUCTASE"/>
    <property type="match status" value="1"/>
</dbReference>
<keyword evidence="4" id="KW-0521">NADP</keyword>
<evidence type="ECO:0000256" key="2">
    <source>
        <dbReference type="ARBA" id="ARBA00022490"/>
    </source>
</evidence>
<keyword evidence="5" id="KW-0220">Diaminopimelate biosynthesis</keyword>
<evidence type="ECO:0000313" key="17">
    <source>
        <dbReference type="EMBL" id="NNG34253.1"/>
    </source>
</evidence>
<dbReference type="Gene3D" id="3.40.50.720">
    <property type="entry name" value="NAD(P)-binding Rossmann-like Domain"/>
    <property type="match status" value="1"/>
</dbReference>
<dbReference type="PANTHER" id="PTHR20836:SF0">
    <property type="entry name" value="4-HYDROXY-TETRAHYDRODIPICOLINATE REDUCTASE 1, CHLOROPLASTIC-RELATED"/>
    <property type="match status" value="1"/>
</dbReference>
<proteinExistence type="inferred from homology"/>
<dbReference type="InterPro" id="IPR000846">
    <property type="entry name" value="DapB_N"/>
</dbReference>
<dbReference type="SUPFAM" id="SSF55347">
    <property type="entry name" value="Glyceraldehyde-3-phosphate dehydrogenase-like, C-terminal domain"/>
    <property type="match status" value="1"/>
</dbReference>
<dbReference type="Proteomes" id="UP000562984">
    <property type="component" value="Unassembled WGS sequence"/>
</dbReference>
<dbReference type="EMBL" id="JABEND010000001">
    <property type="protein sequence ID" value="NNG34253.1"/>
    <property type="molecule type" value="Genomic_DNA"/>
</dbReference>
<comment type="similarity">
    <text evidence="1">Belongs to the DapB family.</text>
</comment>
<feature type="domain" description="Dihydrodipicolinate reductase C-terminal" evidence="16">
    <location>
        <begin position="97"/>
        <end position="230"/>
    </location>
</feature>
<dbReference type="CDD" id="cd02274">
    <property type="entry name" value="DHDPR_N"/>
    <property type="match status" value="1"/>
</dbReference>
<evidence type="ECO:0000256" key="6">
    <source>
        <dbReference type="ARBA" id="ARBA00023002"/>
    </source>
</evidence>
<evidence type="ECO:0000256" key="5">
    <source>
        <dbReference type="ARBA" id="ARBA00022915"/>
    </source>
</evidence>
<evidence type="ECO:0000256" key="14">
    <source>
        <dbReference type="SAM" id="MobiDB-lite"/>
    </source>
</evidence>
<dbReference type="Gene3D" id="3.30.360.10">
    <property type="entry name" value="Dihydrodipicolinate Reductase, domain 2"/>
    <property type="match status" value="1"/>
</dbReference>
<keyword evidence="7" id="KW-0520">NAD</keyword>
<comment type="caution">
    <text evidence="17">The sequence shown here is derived from an EMBL/GenBank/DDBJ whole genome shotgun (WGS) entry which is preliminary data.</text>
</comment>
<feature type="region of interest" description="Disordered" evidence="14">
    <location>
        <begin position="135"/>
        <end position="165"/>
    </location>
</feature>
<dbReference type="AlphaFoldDB" id="A0A849A4J0"/>
<evidence type="ECO:0000256" key="9">
    <source>
        <dbReference type="ARBA" id="ARBA00037922"/>
    </source>
</evidence>
<dbReference type="GO" id="GO:0008839">
    <property type="term" value="F:4-hydroxy-tetrahydrodipicolinate reductase"/>
    <property type="evidence" value="ECO:0007669"/>
    <property type="project" value="UniProtKB-UniRule"/>
</dbReference>
<evidence type="ECO:0000256" key="10">
    <source>
        <dbReference type="ARBA" id="ARBA00038983"/>
    </source>
</evidence>
<comment type="catalytic activity">
    <reaction evidence="11">
        <text>(S)-2,3,4,5-tetrahydrodipicolinate + NADP(+) + H2O = (2S,4S)-4-hydroxy-2,3,4,5-tetrahydrodipicolinate + NADPH + H(+)</text>
        <dbReference type="Rhea" id="RHEA:35331"/>
        <dbReference type="ChEBI" id="CHEBI:15377"/>
        <dbReference type="ChEBI" id="CHEBI:15378"/>
        <dbReference type="ChEBI" id="CHEBI:16845"/>
        <dbReference type="ChEBI" id="CHEBI:57783"/>
        <dbReference type="ChEBI" id="CHEBI:58349"/>
        <dbReference type="ChEBI" id="CHEBI:67139"/>
        <dbReference type="EC" id="1.17.1.8"/>
    </reaction>
</comment>
<dbReference type="EC" id="1.17.1.8" evidence="10 13"/>
<evidence type="ECO:0000259" key="15">
    <source>
        <dbReference type="Pfam" id="PF01113"/>
    </source>
</evidence>
<keyword evidence="3" id="KW-0028">Amino-acid biosynthesis</keyword>
<dbReference type="Pfam" id="PF05173">
    <property type="entry name" value="DapB_C"/>
    <property type="match status" value="1"/>
</dbReference>
<accession>A0A849A4J0</accession>
<sequence>MGTLASDYLSRAAGVEVVARLGADDPIDRLVESNAQVLVDLTRPDAVMANADFAIEHGIHCVIGTSGIDAERQRELRRLLAGHPEVGVVVAPNFAVGAVLAMRFAAEAARFFDAVEVIELHHAGKADAPSGTAAATAARIAGERSKAGSAAMPDATTHDQDGARGATVDGVHVHSVRLPGLVAHQEVLLGNPGELLTIRHDSTDRASFMPGVLLAARQAPRHPGLTIGLEPLLGLPAAAATE</sequence>
<comment type="catalytic activity">
    <reaction evidence="12">
        <text>(S)-2,3,4,5-tetrahydrodipicolinate + NAD(+) + H2O = (2S,4S)-4-hydroxy-2,3,4,5-tetrahydrodipicolinate + NADH + H(+)</text>
        <dbReference type="Rhea" id="RHEA:35323"/>
        <dbReference type="ChEBI" id="CHEBI:15377"/>
        <dbReference type="ChEBI" id="CHEBI:15378"/>
        <dbReference type="ChEBI" id="CHEBI:16845"/>
        <dbReference type="ChEBI" id="CHEBI:57540"/>
        <dbReference type="ChEBI" id="CHEBI:57945"/>
        <dbReference type="ChEBI" id="CHEBI:67139"/>
        <dbReference type="EC" id="1.17.1.8"/>
    </reaction>
</comment>
<feature type="domain" description="Dihydrodipicolinate reductase N-terminal" evidence="15">
    <location>
        <begin position="27"/>
        <end position="94"/>
    </location>
</feature>
<protein>
    <recommendedName>
        <fullName evidence="10 13">4-hydroxy-tetrahydrodipicolinate reductase</fullName>
        <ecNumber evidence="10 13">1.17.1.8</ecNumber>
    </recommendedName>
</protein>
<dbReference type="GO" id="GO:0019877">
    <property type="term" value="P:diaminopimelate biosynthetic process"/>
    <property type="evidence" value="ECO:0007669"/>
    <property type="project" value="UniProtKB-KW"/>
</dbReference>
<comment type="pathway">
    <text evidence="9">Amino-acid biosynthesis; L-lysine biosynthesis via DAP pathway; (S)-tetrahydrodipicolinate from L-aspartate: step 4/4.</text>
</comment>
<evidence type="ECO:0000256" key="13">
    <source>
        <dbReference type="NCBIfam" id="TIGR00036"/>
    </source>
</evidence>
<dbReference type="InterPro" id="IPR023940">
    <property type="entry name" value="DHDPR_bac"/>
</dbReference>
<evidence type="ECO:0000256" key="3">
    <source>
        <dbReference type="ARBA" id="ARBA00022605"/>
    </source>
</evidence>
<gene>
    <name evidence="17" type="ORF">HKD39_00660</name>
</gene>
<dbReference type="InterPro" id="IPR022663">
    <property type="entry name" value="DapB_C"/>
</dbReference>
<dbReference type="InterPro" id="IPR022664">
    <property type="entry name" value="DapB_N_CS"/>
</dbReference>
<dbReference type="GO" id="GO:0005829">
    <property type="term" value="C:cytosol"/>
    <property type="evidence" value="ECO:0007669"/>
    <property type="project" value="TreeGrafter"/>
</dbReference>
<evidence type="ECO:0000256" key="7">
    <source>
        <dbReference type="ARBA" id="ARBA00023027"/>
    </source>
</evidence>
<dbReference type="GO" id="GO:0009089">
    <property type="term" value="P:lysine biosynthetic process via diaminopimelate"/>
    <property type="evidence" value="ECO:0007669"/>
    <property type="project" value="UniProtKB-UniRule"/>
</dbReference>
<keyword evidence="6 17" id="KW-0560">Oxidoreductase</keyword>
<dbReference type="Pfam" id="PF01113">
    <property type="entry name" value="DapB_N"/>
    <property type="match status" value="1"/>
</dbReference>
<dbReference type="InterPro" id="IPR036291">
    <property type="entry name" value="NAD(P)-bd_dom_sf"/>
</dbReference>
<evidence type="ECO:0000256" key="1">
    <source>
        <dbReference type="ARBA" id="ARBA00006642"/>
    </source>
</evidence>
<evidence type="ECO:0000313" key="18">
    <source>
        <dbReference type="Proteomes" id="UP000562984"/>
    </source>
</evidence>
<organism evidence="17 18">
    <name type="scientific">Nakamurella aerolata</name>
    <dbReference type="NCBI Taxonomy" id="1656892"/>
    <lineage>
        <taxon>Bacteria</taxon>
        <taxon>Bacillati</taxon>
        <taxon>Actinomycetota</taxon>
        <taxon>Actinomycetes</taxon>
        <taxon>Nakamurellales</taxon>
        <taxon>Nakamurellaceae</taxon>
        <taxon>Nakamurella</taxon>
    </lineage>
</organism>
<evidence type="ECO:0000256" key="11">
    <source>
        <dbReference type="ARBA" id="ARBA00049080"/>
    </source>
</evidence>
<evidence type="ECO:0000256" key="12">
    <source>
        <dbReference type="ARBA" id="ARBA00049396"/>
    </source>
</evidence>
<name>A0A849A4J0_9ACTN</name>
<evidence type="ECO:0000256" key="8">
    <source>
        <dbReference type="ARBA" id="ARBA00023154"/>
    </source>
</evidence>
<evidence type="ECO:0000256" key="4">
    <source>
        <dbReference type="ARBA" id="ARBA00022857"/>
    </source>
</evidence>
<dbReference type="FunFam" id="3.30.360.10:FF:000009">
    <property type="entry name" value="4-hydroxy-tetrahydrodipicolinate reductase"/>
    <property type="match status" value="1"/>
</dbReference>